<organism evidence="1 2">
    <name type="scientific">Paraglaciecola psychrophila 170</name>
    <dbReference type="NCBI Taxonomy" id="1129794"/>
    <lineage>
        <taxon>Bacteria</taxon>
        <taxon>Pseudomonadati</taxon>
        <taxon>Pseudomonadota</taxon>
        <taxon>Gammaproteobacteria</taxon>
        <taxon>Alteromonadales</taxon>
        <taxon>Alteromonadaceae</taxon>
        <taxon>Paraglaciecola</taxon>
    </lineage>
</organism>
<dbReference type="EMBL" id="CP003837">
    <property type="protein sequence ID" value="AGH47282.1"/>
    <property type="molecule type" value="Genomic_DNA"/>
</dbReference>
<dbReference type="PATRIC" id="fig|1129794.4.peg.5168"/>
<dbReference type="HOGENOM" id="CLU_3255347_0_0_6"/>
<accession>M4S9D5</accession>
<dbReference type="Proteomes" id="UP000011864">
    <property type="component" value="Chromosome"/>
</dbReference>
<dbReference type="KEGG" id="gps:C427_5183"/>
<keyword evidence="2" id="KW-1185">Reference proteome</keyword>
<evidence type="ECO:0000313" key="1">
    <source>
        <dbReference type="EMBL" id="AGH47282.1"/>
    </source>
</evidence>
<protein>
    <submittedName>
        <fullName evidence="1">Uncharacterized protein</fullName>
    </submittedName>
</protein>
<sequence length="42" mass="4598">MIVTGTAILGVFAHTHFFSLSMLSLQQTCSATDFRLQPSLIN</sequence>
<reference evidence="1 2" key="1">
    <citation type="journal article" date="2013" name="Genome Announc.">
        <title>Complete Genome Sequence of Glaciecola psychrophila Strain 170T.</title>
        <authorList>
            <person name="Yin J."/>
            <person name="Chen J."/>
            <person name="Liu G."/>
            <person name="Yu Y."/>
            <person name="Song L."/>
            <person name="Wang X."/>
            <person name="Qu X."/>
        </authorList>
    </citation>
    <scope>NUCLEOTIDE SEQUENCE [LARGE SCALE GENOMIC DNA]</scope>
    <source>
        <strain evidence="1 2">170</strain>
    </source>
</reference>
<dbReference type="AlphaFoldDB" id="M4S9D5"/>
<evidence type="ECO:0000313" key="2">
    <source>
        <dbReference type="Proteomes" id="UP000011864"/>
    </source>
</evidence>
<name>M4S9D5_9ALTE</name>
<proteinExistence type="predicted"/>
<gene>
    <name evidence="1" type="ORF">C427_5183</name>
</gene>